<gene>
    <name evidence="2" type="ORF">PPROV_000960800</name>
</gene>
<dbReference type="AlphaFoldDB" id="A0A830HV98"/>
<dbReference type="Proteomes" id="UP000660262">
    <property type="component" value="Unassembled WGS sequence"/>
</dbReference>
<evidence type="ECO:0000313" key="3">
    <source>
        <dbReference type="Proteomes" id="UP000660262"/>
    </source>
</evidence>
<name>A0A830HV98_9CHLO</name>
<dbReference type="Pfam" id="PF13879">
    <property type="entry name" value="Hmw_CFAP97"/>
    <property type="match status" value="1"/>
</dbReference>
<dbReference type="InterPro" id="IPR038791">
    <property type="entry name" value="Cfap97/Hemingway"/>
</dbReference>
<dbReference type="OrthoDB" id="2163395at2759"/>
<reference evidence="2" key="1">
    <citation type="submission" date="2020-10" db="EMBL/GenBank/DDBJ databases">
        <title>Unveiling of a novel bifunctional photoreceptor, Dualchrome1, isolated from a cosmopolitan green alga.</title>
        <authorList>
            <person name="Suzuki S."/>
            <person name="Kawachi M."/>
        </authorList>
    </citation>
    <scope>NUCLEOTIDE SEQUENCE</scope>
    <source>
        <strain evidence="2">NIES 2893</strain>
    </source>
</reference>
<comment type="similarity">
    <text evidence="1">Belongs to the CFAP97 family.</text>
</comment>
<protein>
    <recommendedName>
        <fullName evidence="4">Cilia- and flagella-associated protein 97</fullName>
    </recommendedName>
</protein>
<organism evidence="2 3">
    <name type="scientific">Pycnococcus provasolii</name>
    <dbReference type="NCBI Taxonomy" id="41880"/>
    <lineage>
        <taxon>Eukaryota</taxon>
        <taxon>Viridiplantae</taxon>
        <taxon>Chlorophyta</taxon>
        <taxon>Pseudoscourfieldiophyceae</taxon>
        <taxon>Pseudoscourfieldiales</taxon>
        <taxon>Pycnococcaceae</taxon>
        <taxon>Pycnococcus</taxon>
    </lineage>
</organism>
<proteinExistence type="inferred from homology"/>
<dbReference type="EMBL" id="BNJQ01000031">
    <property type="protein sequence ID" value="GHP10878.1"/>
    <property type="molecule type" value="Genomic_DNA"/>
</dbReference>
<evidence type="ECO:0000256" key="1">
    <source>
        <dbReference type="ARBA" id="ARBA00008315"/>
    </source>
</evidence>
<evidence type="ECO:0008006" key="4">
    <source>
        <dbReference type="Google" id="ProtNLM"/>
    </source>
</evidence>
<dbReference type="PANTHER" id="PTHR23035">
    <property type="entry name" value="CILIA- AND FLAGELLA-ASSOCIATED PROTEIN 97-RELATED"/>
    <property type="match status" value="1"/>
</dbReference>
<evidence type="ECO:0000313" key="2">
    <source>
        <dbReference type="EMBL" id="GHP10878.1"/>
    </source>
</evidence>
<dbReference type="InterPro" id="IPR029488">
    <property type="entry name" value="Hmw/CFAP97"/>
</dbReference>
<comment type="caution">
    <text evidence="2">The sequence shown here is derived from an EMBL/GenBank/DDBJ whole genome shotgun (WGS) entry which is preliminary data.</text>
</comment>
<accession>A0A830HV98</accession>
<sequence length="174" mass="19833">MGFTTHLNTGGNPNGVLQNHSIQMKWEENNMTKWHAKHLSQIKPSVDNAQPQTMLLGHLTNNKKKVFVEEQRMAKIEEENNVLLKKLSQIANPVSKKSKAGRPAAKLRGQSSSMVSLNGIARRREEERIANDNARMIKRLQLQAIAPSSKELDRRRLQAEFEKNLVYRQIASNK</sequence>
<dbReference type="PANTHER" id="PTHR23035:SF2">
    <property type="entry name" value="KIAA1430 HOMOLOGUE"/>
    <property type="match status" value="1"/>
</dbReference>
<keyword evidence="3" id="KW-1185">Reference proteome</keyword>